<dbReference type="KEGG" id="phs:C2L64_49400"/>
<dbReference type="Gene3D" id="2.40.128.110">
    <property type="entry name" value="Lipid/polyisoprenoid-binding, YceI-like"/>
    <property type="match status" value="1"/>
</dbReference>
<dbReference type="SUPFAM" id="SSF101874">
    <property type="entry name" value="YceI-like"/>
    <property type="match status" value="1"/>
</dbReference>
<feature type="domain" description="Lipid/polyisoprenoid-binding YceI-like" evidence="2">
    <location>
        <begin position="25"/>
        <end position="190"/>
    </location>
</feature>
<evidence type="ECO:0000256" key="1">
    <source>
        <dbReference type="SAM" id="SignalP"/>
    </source>
</evidence>
<dbReference type="AlphaFoldDB" id="A0AAN1JLY5"/>
<dbReference type="EMBL" id="CP026109">
    <property type="protein sequence ID" value="AUT76291.1"/>
    <property type="molecule type" value="Genomic_DNA"/>
</dbReference>
<evidence type="ECO:0000259" key="2">
    <source>
        <dbReference type="SMART" id="SM00867"/>
    </source>
</evidence>
<dbReference type="Pfam" id="PF04264">
    <property type="entry name" value="YceI"/>
    <property type="match status" value="1"/>
</dbReference>
<dbReference type="InterPro" id="IPR007372">
    <property type="entry name" value="Lipid/polyisoprenoid-bd_YceI"/>
</dbReference>
<dbReference type="PANTHER" id="PTHR34406">
    <property type="entry name" value="PROTEIN YCEI"/>
    <property type="match status" value="1"/>
</dbReference>
<reference evidence="3 4" key="1">
    <citation type="submission" date="2018-01" db="EMBL/GenBank/DDBJ databases">
        <title>Species boundaries and ecological features among Paraburkholderia terrae DSMZ17804T, P. hospita DSMZ17164T and P. caribensis DSMZ13236T.</title>
        <authorList>
            <person name="Pratama A.A."/>
        </authorList>
    </citation>
    <scope>NUCLEOTIDE SEQUENCE [LARGE SCALE GENOMIC DNA]</scope>
    <source>
        <strain evidence="3 4">DSM 17164</strain>
    </source>
</reference>
<dbReference type="Proteomes" id="UP000236649">
    <property type="component" value="Chromosome 5"/>
</dbReference>
<dbReference type="InterPro" id="IPR036761">
    <property type="entry name" value="TTHA0802/YceI-like_sf"/>
</dbReference>
<dbReference type="SMART" id="SM00867">
    <property type="entry name" value="YceI"/>
    <property type="match status" value="1"/>
</dbReference>
<evidence type="ECO:0000313" key="3">
    <source>
        <dbReference type="EMBL" id="AUT76291.1"/>
    </source>
</evidence>
<dbReference type="PANTHER" id="PTHR34406:SF2">
    <property type="entry name" value="PERIPLASMIC PROTEIN"/>
    <property type="match status" value="1"/>
</dbReference>
<feature type="signal peptide" evidence="1">
    <location>
        <begin position="1"/>
        <end position="23"/>
    </location>
</feature>
<protein>
    <submittedName>
        <fullName evidence="3">Polyisoprenoid-binding protein</fullName>
    </submittedName>
</protein>
<keyword evidence="1" id="KW-0732">Signal</keyword>
<feature type="chain" id="PRO_5042849295" evidence="1">
    <location>
        <begin position="24"/>
        <end position="192"/>
    </location>
</feature>
<evidence type="ECO:0000313" key="4">
    <source>
        <dbReference type="Proteomes" id="UP000236649"/>
    </source>
</evidence>
<organism evidence="3 4">
    <name type="scientific">Paraburkholderia hospita</name>
    <dbReference type="NCBI Taxonomy" id="169430"/>
    <lineage>
        <taxon>Bacteria</taxon>
        <taxon>Pseudomonadati</taxon>
        <taxon>Pseudomonadota</taxon>
        <taxon>Betaproteobacteria</taxon>
        <taxon>Burkholderiales</taxon>
        <taxon>Burkholderiaceae</taxon>
        <taxon>Paraburkholderia</taxon>
    </lineage>
</organism>
<accession>A0AAN1JLY5</accession>
<proteinExistence type="predicted"/>
<sequence length="192" mass="21215">MKIRRITVAVATTLSVASMNSKADVYQLDPDHTYPSFEADHFSGTSIWRGKFRKSYGTVNLDRAARTGSVDVVIDAASIDTGNDRLDGILRSDRFLDVEKFPTAIYKGTQIRFSEANPVEVLGTLTMHGITKPVNLELQSFKCIANPLLKREVCGTEATATFNRADFGIDFGKSYGFSMQITLHIQAEGIKQ</sequence>
<name>A0AAN1JLY5_9BURK</name>
<gene>
    <name evidence="3" type="ORF">C2L64_49400</name>
</gene>